<evidence type="ECO:0000256" key="1">
    <source>
        <dbReference type="SAM" id="SignalP"/>
    </source>
</evidence>
<reference evidence="2 3" key="1">
    <citation type="submission" date="2019-03" db="EMBL/GenBank/DDBJ databases">
        <title>Genomic Encyclopedia of Type Strains, Phase IV (KMG-IV): sequencing the most valuable type-strain genomes for metagenomic binning, comparative biology and taxonomic classification.</title>
        <authorList>
            <person name="Goeker M."/>
        </authorList>
    </citation>
    <scope>NUCLEOTIDE SEQUENCE [LARGE SCALE GENOMIC DNA]</scope>
    <source>
        <strain evidence="2 3">DSM 100048</strain>
    </source>
</reference>
<evidence type="ECO:0000313" key="2">
    <source>
        <dbReference type="EMBL" id="TCU97268.1"/>
    </source>
</evidence>
<sequence>MTSVFRKTRSRPAGLRLAALLALALSLGACAPVTQIATSSTEAATVRQTELARNLYELAYSDRQSALFVVSAGSGRVEPIVPPRIYRLNPETLEAQAHIDLPRMGTGLALDDGNGRLYVSSPLDASVSVLDTRSNALVATLQLAQGSTDAKGVTRYPHKLRKLLVDAPGKRLYTLGAGLRDSALYVVDTQSLQLVNVVPGLGTFATGIALDPQGNRLYVSNMEGRIIVLDAQSQQRLQEYPAHADQPLNLAFDQERGHLILTDQGQAEMRKIQQTEVPGFVSQGEGSRVVILDARTGRLVHSAAVPEGPLALHLDAAHGLLYVTHRLAGTVSVLDSRTLSMLHSYALPEHPNSLSMDASGSTLFVTVKNDMTTGRLRDETVARIPAPL</sequence>
<keyword evidence="1" id="KW-0732">Signal</keyword>
<keyword evidence="2" id="KW-0238">DNA-binding</keyword>
<name>A0A4R3V257_9BURK</name>
<dbReference type="EMBL" id="SMBX01000006">
    <property type="protein sequence ID" value="TCU97268.1"/>
    <property type="molecule type" value="Genomic_DNA"/>
</dbReference>
<dbReference type="InterPro" id="IPR015943">
    <property type="entry name" value="WD40/YVTN_repeat-like_dom_sf"/>
</dbReference>
<dbReference type="PANTHER" id="PTHR47197">
    <property type="entry name" value="PROTEIN NIRF"/>
    <property type="match status" value="1"/>
</dbReference>
<dbReference type="Proteomes" id="UP000294692">
    <property type="component" value="Unassembled WGS sequence"/>
</dbReference>
<protein>
    <submittedName>
        <fullName evidence="2">DNA-binding beta-propeller fold protein YncE</fullName>
    </submittedName>
</protein>
<feature type="chain" id="PRO_5020496890" evidence="1">
    <location>
        <begin position="32"/>
        <end position="388"/>
    </location>
</feature>
<comment type="caution">
    <text evidence="2">The sequence shown here is derived from an EMBL/GenBank/DDBJ whole genome shotgun (WGS) entry which is preliminary data.</text>
</comment>
<dbReference type="InterPro" id="IPR011048">
    <property type="entry name" value="Haem_d1_sf"/>
</dbReference>
<keyword evidence="3" id="KW-1185">Reference proteome</keyword>
<dbReference type="OrthoDB" id="7258407at2"/>
<feature type="signal peptide" evidence="1">
    <location>
        <begin position="1"/>
        <end position="31"/>
    </location>
</feature>
<accession>A0A4R3V257</accession>
<dbReference type="InterPro" id="IPR051200">
    <property type="entry name" value="Host-pathogen_enzymatic-act"/>
</dbReference>
<dbReference type="GO" id="GO:0003677">
    <property type="term" value="F:DNA binding"/>
    <property type="evidence" value="ECO:0007669"/>
    <property type="project" value="UniProtKB-KW"/>
</dbReference>
<proteinExistence type="predicted"/>
<dbReference type="SUPFAM" id="SSF51004">
    <property type="entry name" value="C-terminal (heme d1) domain of cytochrome cd1-nitrite reductase"/>
    <property type="match status" value="1"/>
</dbReference>
<organism evidence="2 3">
    <name type="scientific">Paracandidimonas soli</name>
    <dbReference type="NCBI Taxonomy" id="1917182"/>
    <lineage>
        <taxon>Bacteria</taxon>
        <taxon>Pseudomonadati</taxon>
        <taxon>Pseudomonadota</taxon>
        <taxon>Betaproteobacteria</taxon>
        <taxon>Burkholderiales</taxon>
        <taxon>Alcaligenaceae</taxon>
        <taxon>Paracandidimonas</taxon>
    </lineage>
</organism>
<dbReference type="AlphaFoldDB" id="A0A4R3V257"/>
<dbReference type="PANTHER" id="PTHR47197:SF3">
    <property type="entry name" value="DIHYDRO-HEME D1 DEHYDROGENASE"/>
    <property type="match status" value="1"/>
</dbReference>
<gene>
    <name evidence="2" type="ORF">EV686_106150</name>
</gene>
<evidence type="ECO:0000313" key="3">
    <source>
        <dbReference type="Proteomes" id="UP000294692"/>
    </source>
</evidence>
<dbReference type="PROSITE" id="PS51257">
    <property type="entry name" value="PROKAR_LIPOPROTEIN"/>
    <property type="match status" value="1"/>
</dbReference>
<dbReference type="Gene3D" id="2.130.10.10">
    <property type="entry name" value="YVTN repeat-like/Quinoprotein amine dehydrogenase"/>
    <property type="match status" value="1"/>
</dbReference>
<dbReference type="RefSeq" id="WP_132477362.1">
    <property type="nucleotide sequence ID" value="NZ_JBHRVM010000001.1"/>
</dbReference>